<dbReference type="Proteomes" id="UP000041254">
    <property type="component" value="Unassembled WGS sequence"/>
</dbReference>
<evidence type="ECO:0000313" key="2">
    <source>
        <dbReference type="Proteomes" id="UP000041254"/>
    </source>
</evidence>
<sequence length="109" mass="11710">MAPTIARGRTAIPTCASFVRRGQEIQAARDKYVESSASIIPPTSFIEDRGSRHDSHSTVMGVLSAQLGLAKDSIRHAITTTEAALTTNKAALQAINNIEGQLMHTTTNY</sequence>
<dbReference type="VEuPathDB" id="CryptoDB:Vbra_15304"/>
<dbReference type="AlphaFoldDB" id="A0A0G4FFJ8"/>
<evidence type="ECO:0000313" key="1">
    <source>
        <dbReference type="EMBL" id="CEM11972.1"/>
    </source>
</evidence>
<name>A0A0G4FFJ8_VITBC</name>
<protein>
    <submittedName>
        <fullName evidence="1">Uncharacterized protein</fullName>
    </submittedName>
</protein>
<organism evidence="1 2">
    <name type="scientific">Vitrella brassicaformis (strain CCMP3155)</name>
    <dbReference type="NCBI Taxonomy" id="1169540"/>
    <lineage>
        <taxon>Eukaryota</taxon>
        <taxon>Sar</taxon>
        <taxon>Alveolata</taxon>
        <taxon>Colpodellida</taxon>
        <taxon>Vitrellaceae</taxon>
        <taxon>Vitrella</taxon>
    </lineage>
</organism>
<dbReference type="InParanoid" id="A0A0G4FFJ8"/>
<reference evidence="1 2" key="1">
    <citation type="submission" date="2014-11" db="EMBL/GenBank/DDBJ databases">
        <authorList>
            <person name="Zhu J."/>
            <person name="Qi W."/>
            <person name="Song R."/>
        </authorList>
    </citation>
    <scope>NUCLEOTIDE SEQUENCE [LARGE SCALE GENOMIC DNA]</scope>
</reference>
<keyword evidence="2" id="KW-1185">Reference proteome</keyword>
<dbReference type="EMBL" id="CDMY01000429">
    <property type="protein sequence ID" value="CEM11972.1"/>
    <property type="molecule type" value="Genomic_DNA"/>
</dbReference>
<gene>
    <name evidence="1" type="ORF">Vbra_15304</name>
</gene>
<proteinExistence type="predicted"/>
<accession>A0A0G4FFJ8</accession>